<dbReference type="AlphaFoldDB" id="A0A562U960"/>
<dbReference type="InterPro" id="IPR028583">
    <property type="entry name" value="Man_Glc_phosphorylase"/>
</dbReference>
<organism evidence="6 7">
    <name type="scientific">Mucilaginibacter frigoritolerans</name>
    <dbReference type="NCBI Taxonomy" id="652788"/>
    <lineage>
        <taxon>Bacteria</taxon>
        <taxon>Pseudomonadati</taxon>
        <taxon>Bacteroidota</taxon>
        <taxon>Sphingobacteriia</taxon>
        <taxon>Sphingobacteriales</taxon>
        <taxon>Sphingobacteriaceae</taxon>
        <taxon>Mucilaginibacter</taxon>
    </lineage>
</organism>
<dbReference type="InterPro" id="IPR007184">
    <property type="entry name" value="Mannoside_phosphorylase"/>
</dbReference>
<dbReference type="SUPFAM" id="SSF75005">
    <property type="entry name" value="Arabinanase/levansucrase/invertase"/>
    <property type="match status" value="1"/>
</dbReference>
<accession>A0A562U960</accession>
<keyword evidence="1 4" id="KW-0328">Glycosyltransferase</keyword>
<dbReference type="PIRSF" id="PIRSF016202">
    <property type="entry name" value="PH1107"/>
    <property type="match status" value="1"/>
</dbReference>
<evidence type="ECO:0000256" key="3">
    <source>
        <dbReference type="ARBA" id="ARBA00024356"/>
    </source>
</evidence>
<comment type="catalytic activity">
    <reaction evidence="4">
        <text>beta-D-mannosyl-(1-&gt;4)-D-glucose + phosphate = alpha-D-mannose 1-phosphate + D-glucose</text>
        <dbReference type="Rhea" id="RHEA:32531"/>
        <dbReference type="ChEBI" id="CHEBI:4167"/>
        <dbReference type="ChEBI" id="CHEBI:43474"/>
        <dbReference type="ChEBI" id="CHEBI:58409"/>
        <dbReference type="ChEBI" id="CHEBI:64351"/>
        <dbReference type="EC" id="2.4.1.281"/>
    </reaction>
</comment>
<dbReference type="GO" id="GO:0071555">
    <property type="term" value="P:cell wall organization"/>
    <property type="evidence" value="ECO:0007669"/>
    <property type="project" value="UniProtKB-KW"/>
</dbReference>
<proteinExistence type="inferred from homology"/>
<dbReference type="GO" id="GO:0005975">
    <property type="term" value="P:carbohydrate metabolic process"/>
    <property type="evidence" value="ECO:0007669"/>
    <property type="project" value="UniProtKB-UniRule"/>
</dbReference>
<keyword evidence="2 4" id="KW-0808">Transferase</keyword>
<feature type="coiled-coil region" evidence="5">
    <location>
        <begin position="16"/>
        <end position="43"/>
    </location>
</feature>
<evidence type="ECO:0000256" key="5">
    <source>
        <dbReference type="SAM" id="Coils"/>
    </source>
</evidence>
<comment type="similarity">
    <text evidence="3 4">Belongs to the glycosyl hydrolase 130 family.</text>
</comment>
<evidence type="ECO:0000256" key="2">
    <source>
        <dbReference type="ARBA" id="ARBA00022679"/>
    </source>
</evidence>
<reference evidence="6 7" key="1">
    <citation type="submission" date="2019-07" db="EMBL/GenBank/DDBJ databases">
        <title>Genomic Encyclopedia of Archaeal and Bacterial Type Strains, Phase II (KMG-II): from individual species to whole genera.</title>
        <authorList>
            <person name="Goeker M."/>
        </authorList>
    </citation>
    <scope>NUCLEOTIDE SEQUENCE [LARGE SCALE GENOMIC DNA]</scope>
    <source>
        <strain evidence="6 7">ATCC BAA-1854</strain>
    </source>
</reference>
<keyword evidence="5" id="KW-0175">Coiled coil</keyword>
<gene>
    <name evidence="6" type="ORF">JN11_01314</name>
</gene>
<comment type="caution">
    <text evidence="6">The sequence shown here is derived from an EMBL/GenBank/DDBJ whole genome shotgun (WGS) entry which is preliminary data.</text>
</comment>
<dbReference type="InterPro" id="IPR023296">
    <property type="entry name" value="Glyco_hydro_beta-prop_sf"/>
</dbReference>
<evidence type="ECO:0000313" key="7">
    <source>
        <dbReference type="Proteomes" id="UP000317010"/>
    </source>
</evidence>
<dbReference type="EC" id="2.4.1.281" evidence="4"/>
<dbReference type="EMBL" id="VLLI01000003">
    <property type="protein sequence ID" value="TWJ02342.1"/>
    <property type="molecule type" value="Genomic_DNA"/>
</dbReference>
<keyword evidence="7" id="KW-1185">Reference proteome</keyword>
<dbReference type="HAMAP" id="MF_00928">
    <property type="entry name" value="Man_Glc_phosphorylase"/>
    <property type="match status" value="1"/>
</dbReference>
<protein>
    <recommendedName>
        <fullName evidence="4">4-O-beta-D-mannosyl-D-glucose phosphorylase</fullName>
        <shortName evidence="4">MGP</shortName>
        <shortName evidence="4">Mannosylglucose phosphorylase</shortName>
        <ecNumber evidence="4">2.4.1.281</ecNumber>
    </recommendedName>
</protein>
<keyword evidence="4" id="KW-0119">Carbohydrate metabolism</keyword>
<evidence type="ECO:0000256" key="4">
    <source>
        <dbReference type="HAMAP-Rule" id="MF_00928"/>
    </source>
</evidence>
<dbReference type="GO" id="GO:0016758">
    <property type="term" value="F:hexosyltransferase activity"/>
    <property type="evidence" value="ECO:0007669"/>
    <property type="project" value="UniProtKB-UniRule"/>
</dbReference>
<evidence type="ECO:0000313" key="6">
    <source>
        <dbReference type="EMBL" id="TWJ02342.1"/>
    </source>
</evidence>
<dbReference type="PANTHER" id="PTHR34106">
    <property type="entry name" value="GLYCOSIDASE"/>
    <property type="match status" value="1"/>
</dbReference>
<keyword evidence="4" id="KW-0961">Cell wall biogenesis/degradation</keyword>
<dbReference type="Proteomes" id="UP000317010">
    <property type="component" value="Unassembled WGS sequence"/>
</dbReference>
<dbReference type="PANTHER" id="PTHR34106:SF1">
    <property type="entry name" value="1,4-BETA-MANNOSYL-N-ACETYLGLUCOSAMINE PHOSPHORYLASE"/>
    <property type="match status" value="1"/>
</dbReference>
<dbReference type="Gene3D" id="2.115.10.20">
    <property type="entry name" value="Glycosyl hydrolase domain, family 43"/>
    <property type="match status" value="1"/>
</dbReference>
<comment type="function">
    <text evidence="4">Converts 4-O-beta-D-mannopyranosyl-D-glucopyranose (Man-Glc) to mannose 1-phosphate (Man1P) and glucose.</text>
</comment>
<evidence type="ECO:0000256" key="1">
    <source>
        <dbReference type="ARBA" id="ARBA00022676"/>
    </source>
</evidence>
<name>A0A562U960_9SPHI</name>
<dbReference type="Pfam" id="PF04041">
    <property type="entry name" value="Glyco_hydro_130"/>
    <property type="match status" value="1"/>
</dbReference>
<sequence>MVDWFKLNQIIQPNKLQTTYIMKNEFEKRLKQLEEAYYQLINKPNEIAGLGNGVFDRYKNPVLTAAHTPLFWRYDVNPSTNPYLMERFGINAAFNAGAIKFNDKYVMVVRVEGTDRKSFFAVAESADGISNFTFWEYPIDMPETDEPDTNVYDMRLTAHEDGWIYGLFCTERRDPEAPAYDQSMAVAACGIARTKDLIKWERLPDLVTKSPQQRNVVLHPEFVNGLYALYTRPQDGFISAGKGGGIGFGFTESMEKAVVDLETIIDNKNYHTVYEAKNGQGPTPIKTDKGWLHLAHGVRNTAAGLRYVLYLFMTDLHDLTKVLYKPAGYFLAPEGAERVGDVSNVVFCNGWIKDDDGTVYIYYASSDTRMHVATSTVNKLVDYVMNTPADGLRSALSVKSIYRIIDGNKSQLK</sequence>